<dbReference type="InterPro" id="IPR005379">
    <property type="entry name" value="FDM1-5/IDN2_XH"/>
</dbReference>
<evidence type="ECO:0000259" key="2">
    <source>
        <dbReference type="Pfam" id="PF03469"/>
    </source>
</evidence>
<keyword evidence="1" id="KW-0175">Coiled coil</keyword>
<dbReference type="Gramene" id="TuG1812S0000531000.01.T01">
    <property type="protein sequence ID" value="TuG1812S0000531000.01.T01"/>
    <property type="gene ID" value="TuG1812S0000531000.01"/>
</dbReference>
<feature type="coiled-coil region" evidence="1">
    <location>
        <begin position="83"/>
        <end position="159"/>
    </location>
</feature>
<accession>A0A8R7VEY3</accession>
<dbReference type="AlphaFoldDB" id="A0A8R7VEY3"/>
<name>A0A8R7VEY3_TRIUA</name>
<dbReference type="Pfam" id="PF03469">
    <property type="entry name" value="XH"/>
    <property type="match status" value="1"/>
</dbReference>
<evidence type="ECO:0000256" key="1">
    <source>
        <dbReference type="SAM" id="Coils"/>
    </source>
</evidence>
<reference evidence="4" key="1">
    <citation type="journal article" date="2013" name="Nature">
        <title>Draft genome of the wheat A-genome progenitor Triticum urartu.</title>
        <authorList>
            <person name="Ling H.Q."/>
            <person name="Zhao S."/>
            <person name="Liu D."/>
            <person name="Wang J."/>
            <person name="Sun H."/>
            <person name="Zhang C."/>
            <person name="Fan H."/>
            <person name="Li D."/>
            <person name="Dong L."/>
            <person name="Tao Y."/>
            <person name="Gao C."/>
            <person name="Wu H."/>
            <person name="Li Y."/>
            <person name="Cui Y."/>
            <person name="Guo X."/>
            <person name="Zheng S."/>
            <person name="Wang B."/>
            <person name="Yu K."/>
            <person name="Liang Q."/>
            <person name="Yang W."/>
            <person name="Lou X."/>
            <person name="Chen J."/>
            <person name="Feng M."/>
            <person name="Jian J."/>
            <person name="Zhang X."/>
            <person name="Luo G."/>
            <person name="Jiang Y."/>
            <person name="Liu J."/>
            <person name="Wang Z."/>
            <person name="Sha Y."/>
            <person name="Zhang B."/>
            <person name="Wu H."/>
            <person name="Tang D."/>
            <person name="Shen Q."/>
            <person name="Xue P."/>
            <person name="Zou S."/>
            <person name="Wang X."/>
            <person name="Liu X."/>
            <person name="Wang F."/>
            <person name="Yang Y."/>
            <person name="An X."/>
            <person name="Dong Z."/>
            <person name="Zhang K."/>
            <person name="Zhang X."/>
            <person name="Luo M.C."/>
            <person name="Dvorak J."/>
            <person name="Tong Y."/>
            <person name="Wang J."/>
            <person name="Yang H."/>
            <person name="Li Z."/>
            <person name="Wang D."/>
            <person name="Zhang A."/>
            <person name="Wang J."/>
        </authorList>
    </citation>
    <scope>NUCLEOTIDE SEQUENCE</scope>
    <source>
        <strain evidence="4">cv. G1812</strain>
    </source>
</reference>
<evidence type="ECO:0000313" key="4">
    <source>
        <dbReference type="Proteomes" id="UP000015106"/>
    </source>
</evidence>
<organism evidence="3 4">
    <name type="scientific">Triticum urartu</name>
    <name type="common">Red wild einkorn</name>
    <name type="synonym">Crithodium urartu</name>
    <dbReference type="NCBI Taxonomy" id="4572"/>
    <lineage>
        <taxon>Eukaryota</taxon>
        <taxon>Viridiplantae</taxon>
        <taxon>Streptophyta</taxon>
        <taxon>Embryophyta</taxon>
        <taxon>Tracheophyta</taxon>
        <taxon>Spermatophyta</taxon>
        <taxon>Magnoliopsida</taxon>
        <taxon>Liliopsida</taxon>
        <taxon>Poales</taxon>
        <taxon>Poaceae</taxon>
        <taxon>BOP clade</taxon>
        <taxon>Pooideae</taxon>
        <taxon>Triticodae</taxon>
        <taxon>Triticeae</taxon>
        <taxon>Triticinae</taxon>
        <taxon>Triticum</taxon>
    </lineage>
</organism>
<proteinExistence type="predicted"/>
<dbReference type="PANTHER" id="PTHR21596">
    <property type="entry name" value="RIBONUCLEASE P SUBUNIT P38"/>
    <property type="match status" value="1"/>
</dbReference>
<keyword evidence="4" id="KW-1185">Reference proteome</keyword>
<protein>
    <recommendedName>
        <fullName evidence="2">Factor of DNA methylation 1-5/IDN2 domain-containing protein</fullName>
    </recommendedName>
</protein>
<dbReference type="PANTHER" id="PTHR21596:SF3">
    <property type="entry name" value="FACTOR OF DNA METHYLATION 1-RELATED"/>
    <property type="match status" value="1"/>
</dbReference>
<reference evidence="3" key="2">
    <citation type="submission" date="2022-06" db="UniProtKB">
        <authorList>
            <consortium name="EnsemblPlants"/>
        </authorList>
    </citation>
    <scope>IDENTIFICATION</scope>
</reference>
<feature type="domain" description="Factor of DNA methylation 1-5/IDN2" evidence="2">
    <location>
        <begin position="198"/>
        <end position="328"/>
    </location>
</feature>
<dbReference type="EnsemblPlants" id="TuG1812S0000531000.01.T01">
    <property type="protein sequence ID" value="TuG1812S0000531000.01.T01"/>
    <property type="gene ID" value="TuG1812S0000531000.01"/>
</dbReference>
<dbReference type="Proteomes" id="UP000015106">
    <property type="component" value="Unassembled WGS sequence"/>
</dbReference>
<dbReference type="InterPro" id="IPR045177">
    <property type="entry name" value="FDM1-5/IDN2"/>
</dbReference>
<sequence>MQQLARRHSRIIIDENQKVCLELDSKMHDLEFKPKQLHDLVVRNDSDRRNLDKQKEKNMIKAKYLKMATTEQQKSDENVLKLVEKHKREKQATIDEIIKLEQKMDPRQKLELKIKQLQRKLNVMKHMPGDEDFESKRKIDELSGELREKYDEINEMESLHGILLIKERMNDNELQDARKKLIDGFLDVTTGQANIGIKRMGDLDRKSFAIACKNKMAKEDAEVTASVLCSKWEDEIRNPEWHPFKVVVDGGKEKEILREDDEKLRELKEKHAGEVYALVTNALLEMNEYNPSRRYSVPELWNFKENRKAGLEEVVEYLLKQWRTLKKRKR</sequence>
<dbReference type="GO" id="GO:0080188">
    <property type="term" value="P:gene silencing by siRNA-directed DNA methylation"/>
    <property type="evidence" value="ECO:0007669"/>
    <property type="project" value="InterPro"/>
</dbReference>
<evidence type="ECO:0000313" key="3">
    <source>
        <dbReference type="EnsemblPlants" id="TuG1812S0000531000.01.T01"/>
    </source>
</evidence>